<dbReference type="AlphaFoldDB" id="A0AAI9T711"/>
<reference evidence="2" key="2">
    <citation type="journal article" date="2016" name="Fungal Biol.">
        <title>Ochratoxin A production by Penicillium thymicola.</title>
        <authorList>
            <person name="Nguyen H.D.T."/>
            <person name="McMullin D.R."/>
            <person name="Ponomareva E."/>
            <person name="Riley R."/>
            <person name="Pomraning K.R."/>
            <person name="Baker S.E."/>
            <person name="Seifert K.A."/>
        </authorList>
    </citation>
    <scope>NUCLEOTIDE SEQUENCE</scope>
    <source>
        <strain evidence="2">DAOM 180753</strain>
    </source>
</reference>
<name>A0AAI9T711_PENTH</name>
<evidence type="ECO:0000313" key="2">
    <source>
        <dbReference type="EMBL" id="KAJ9481434.1"/>
    </source>
</evidence>
<feature type="compositionally biased region" description="Polar residues" evidence="1">
    <location>
        <begin position="334"/>
        <end position="351"/>
    </location>
</feature>
<dbReference type="EMBL" id="LACB01000782">
    <property type="protein sequence ID" value="KAJ9481434.1"/>
    <property type="molecule type" value="Genomic_DNA"/>
</dbReference>
<proteinExistence type="predicted"/>
<dbReference type="Proteomes" id="UP001227192">
    <property type="component" value="Unassembled WGS sequence"/>
</dbReference>
<evidence type="ECO:0000256" key="1">
    <source>
        <dbReference type="SAM" id="MobiDB-lite"/>
    </source>
</evidence>
<sequence>LALTKTKHPSLSLPSSFTMATLTMTPTRQPLGCLDMSLMRSKLNRQNQQNGAMSMKSTPMKSPIFIDADSENVNPNSCSTKRKRTFEDDEDKSASKPIKTSRIALSTRINISPRLSTPSKTPSITTPKSAPILKPAGRSPPPKSSKSATRRSLIAKPRSDQYSKRGVARPFSLASVLAQSTTPKPAPTPKAPASWSFDIYVDAEQEEMTNLMQHSTTVLDISDDEGKSDTSARGKENIPPQELGIELAQSTSTIPAAARKSPKMDETRSPLGELNAAEYYAKDCNAFSYAIVYDDEAHVPEFKKPSSPLSQSQEALVTTSIASVLDAVTPAPAETQQQNLEDSTDTTESSL</sequence>
<organism evidence="2 3">
    <name type="scientific">Penicillium thymicola</name>
    <dbReference type="NCBI Taxonomy" id="293382"/>
    <lineage>
        <taxon>Eukaryota</taxon>
        <taxon>Fungi</taxon>
        <taxon>Dikarya</taxon>
        <taxon>Ascomycota</taxon>
        <taxon>Pezizomycotina</taxon>
        <taxon>Eurotiomycetes</taxon>
        <taxon>Eurotiomycetidae</taxon>
        <taxon>Eurotiales</taxon>
        <taxon>Aspergillaceae</taxon>
        <taxon>Penicillium</taxon>
    </lineage>
</organism>
<keyword evidence="3" id="KW-1185">Reference proteome</keyword>
<feature type="region of interest" description="Disordered" evidence="1">
    <location>
        <begin position="66"/>
        <end position="167"/>
    </location>
</feature>
<feature type="region of interest" description="Disordered" evidence="1">
    <location>
        <begin position="330"/>
        <end position="351"/>
    </location>
</feature>
<accession>A0AAI9T711</accession>
<feature type="compositionally biased region" description="Polar residues" evidence="1">
    <location>
        <begin position="103"/>
        <end position="115"/>
    </location>
</feature>
<evidence type="ECO:0000313" key="3">
    <source>
        <dbReference type="Proteomes" id="UP001227192"/>
    </source>
</evidence>
<protein>
    <submittedName>
        <fullName evidence="2">Uncharacterized protein</fullName>
    </submittedName>
</protein>
<reference evidence="2" key="1">
    <citation type="submission" date="2015-06" db="EMBL/GenBank/DDBJ databases">
        <authorList>
            <person name="Nguyen H."/>
        </authorList>
    </citation>
    <scope>NUCLEOTIDE SEQUENCE</scope>
    <source>
        <strain evidence="2">DAOM 180753</strain>
    </source>
</reference>
<feature type="non-terminal residue" evidence="2">
    <location>
        <position position="1"/>
    </location>
</feature>
<gene>
    <name evidence="2" type="ORF">VN97_g12040</name>
</gene>
<comment type="caution">
    <text evidence="2">The sequence shown here is derived from an EMBL/GenBank/DDBJ whole genome shotgun (WGS) entry which is preliminary data.</text>
</comment>
<feature type="compositionally biased region" description="Low complexity" evidence="1">
    <location>
        <begin position="116"/>
        <end position="132"/>
    </location>
</feature>